<feature type="transmembrane region" description="Helical" evidence="1">
    <location>
        <begin position="25"/>
        <end position="45"/>
    </location>
</feature>
<accession>A0ABS2ZHI2</accession>
<dbReference type="Proteomes" id="UP001319060">
    <property type="component" value="Unassembled WGS sequence"/>
</dbReference>
<name>A0ABS2ZHI2_9BACL</name>
<evidence type="ECO:0000256" key="1">
    <source>
        <dbReference type="SAM" id="Phobius"/>
    </source>
</evidence>
<gene>
    <name evidence="2" type="ORF">JYA64_15885</name>
</gene>
<sequence>MEKTDLDRTSSTKQDQRRSENRRTIILTLVLSFIFIGGFGTWGYYAVFGTKLASDFDPPSNEEVLAAEKSSGTPIYKPTIEVPVTEIQKRLNVMHEYWNGELGFDQWSNYKVGTHTKELEMIANDIQKDLLPYVAGPLKEDTENAVAKIESSLKSKSVEPLKGVHRIFHDLDITLNGYKQATDYWEVTETWEWLQRAR</sequence>
<keyword evidence="3" id="KW-1185">Reference proteome</keyword>
<dbReference type="EMBL" id="JAFHKS010000044">
    <property type="protein sequence ID" value="MBN3546789.1"/>
    <property type="molecule type" value="Genomic_DNA"/>
</dbReference>
<evidence type="ECO:0000313" key="3">
    <source>
        <dbReference type="Proteomes" id="UP001319060"/>
    </source>
</evidence>
<organism evidence="2 3">
    <name type="scientific">Fictibacillus barbaricus</name>
    <dbReference type="NCBI Taxonomy" id="182136"/>
    <lineage>
        <taxon>Bacteria</taxon>
        <taxon>Bacillati</taxon>
        <taxon>Bacillota</taxon>
        <taxon>Bacilli</taxon>
        <taxon>Bacillales</taxon>
        <taxon>Fictibacillaceae</taxon>
        <taxon>Fictibacillus</taxon>
    </lineage>
</organism>
<proteinExistence type="predicted"/>
<keyword evidence="1" id="KW-0812">Transmembrane</keyword>
<keyword evidence="1" id="KW-1133">Transmembrane helix</keyword>
<keyword evidence="1" id="KW-0472">Membrane</keyword>
<protein>
    <submittedName>
        <fullName evidence="2">Uncharacterized protein</fullName>
    </submittedName>
</protein>
<dbReference type="RefSeq" id="WP_188401088.1">
    <property type="nucleotide sequence ID" value="NZ_BMCE01000001.1"/>
</dbReference>
<reference evidence="2 3" key="1">
    <citation type="submission" date="2021-01" db="EMBL/GenBank/DDBJ databases">
        <title>Genome Sequencing of Type Strains.</title>
        <authorList>
            <person name="Lemaire J.F."/>
            <person name="Inderbitzin P."/>
            <person name="Collins S.B."/>
            <person name="Wespe N."/>
            <person name="Knight-Connoni V."/>
        </authorList>
    </citation>
    <scope>NUCLEOTIDE SEQUENCE [LARGE SCALE GENOMIC DNA]</scope>
    <source>
        <strain evidence="2 3">DSM 14730</strain>
    </source>
</reference>
<evidence type="ECO:0000313" key="2">
    <source>
        <dbReference type="EMBL" id="MBN3546789.1"/>
    </source>
</evidence>
<comment type="caution">
    <text evidence="2">The sequence shown here is derived from an EMBL/GenBank/DDBJ whole genome shotgun (WGS) entry which is preliminary data.</text>
</comment>